<dbReference type="GO" id="GO:0003723">
    <property type="term" value="F:RNA binding"/>
    <property type="evidence" value="ECO:0007669"/>
    <property type="project" value="UniProtKB-UniRule"/>
</dbReference>
<evidence type="ECO:0000256" key="6">
    <source>
        <dbReference type="ARBA" id="ARBA00022845"/>
    </source>
</evidence>
<protein>
    <submittedName>
        <fullName evidence="11">Nanos-like protein 2</fullName>
    </submittedName>
</protein>
<dbReference type="Gene3D" id="4.10.60.30">
    <property type="entry name" value="Nanos, RNA-binding domain"/>
    <property type="match status" value="1"/>
</dbReference>
<evidence type="ECO:0000313" key="12">
    <source>
        <dbReference type="Proteomes" id="UP000503349"/>
    </source>
</evidence>
<dbReference type="GO" id="GO:0008270">
    <property type="term" value="F:zinc ion binding"/>
    <property type="evidence" value="ECO:0007669"/>
    <property type="project" value="UniProtKB-KW"/>
</dbReference>
<dbReference type="OrthoDB" id="5864971at2759"/>
<dbReference type="GO" id="GO:0005737">
    <property type="term" value="C:cytoplasm"/>
    <property type="evidence" value="ECO:0007669"/>
    <property type="project" value="UniProtKB-SubCell"/>
</dbReference>
<keyword evidence="4 8" id="KW-0863">Zinc-finger</keyword>
<feature type="compositionally biased region" description="Basic and acidic residues" evidence="9">
    <location>
        <begin position="43"/>
        <end position="52"/>
    </location>
</feature>
<evidence type="ECO:0000313" key="11">
    <source>
        <dbReference type="EMBL" id="KAF3703616.1"/>
    </source>
</evidence>
<reference evidence="12" key="2">
    <citation type="submission" date="2019-02" db="EMBL/GenBank/DDBJ databases">
        <title>Opniocepnalus argus Var Kimnra genome.</title>
        <authorList>
            <person name="Zhou C."/>
            <person name="Xiao S."/>
        </authorList>
    </citation>
    <scope>NUCLEOTIDE SEQUENCE [LARGE SCALE GENOMIC DNA]</scope>
</reference>
<proteinExistence type="inferred from homology"/>
<comment type="similarity">
    <text evidence="8">Belongs to the nanos family.</text>
</comment>
<organism evidence="11 12">
    <name type="scientific">Channa argus</name>
    <name type="common">Northern snakehead</name>
    <name type="synonym">Ophicephalus argus</name>
    <dbReference type="NCBI Taxonomy" id="215402"/>
    <lineage>
        <taxon>Eukaryota</taxon>
        <taxon>Metazoa</taxon>
        <taxon>Chordata</taxon>
        <taxon>Craniata</taxon>
        <taxon>Vertebrata</taxon>
        <taxon>Euteleostomi</taxon>
        <taxon>Actinopterygii</taxon>
        <taxon>Neopterygii</taxon>
        <taxon>Teleostei</taxon>
        <taxon>Neoteleostei</taxon>
        <taxon>Acanthomorphata</taxon>
        <taxon>Anabantaria</taxon>
        <taxon>Anabantiformes</taxon>
        <taxon>Channoidei</taxon>
        <taxon>Channidae</taxon>
        <taxon>Channa</taxon>
    </lineage>
</organism>
<keyword evidence="6 8" id="KW-0810">Translation regulation</keyword>
<accession>A0A6G1QNG1</accession>
<keyword evidence="2" id="KW-0963">Cytoplasm</keyword>
<name>A0A6G1QNG1_CHAAH</name>
<evidence type="ECO:0000256" key="9">
    <source>
        <dbReference type="SAM" id="MobiDB-lite"/>
    </source>
</evidence>
<evidence type="ECO:0000256" key="7">
    <source>
        <dbReference type="ARBA" id="ARBA00022884"/>
    </source>
</evidence>
<feature type="compositionally biased region" description="Low complexity" evidence="9">
    <location>
        <begin position="70"/>
        <end position="85"/>
    </location>
</feature>
<keyword evidence="7 8" id="KW-0694">RNA-binding</keyword>
<evidence type="ECO:0000256" key="2">
    <source>
        <dbReference type="ARBA" id="ARBA00022490"/>
    </source>
</evidence>
<dbReference type="PANTHER" id="PTHR12887">
    <property type="entry name" value="NANOS PROTEIN"/>
    <property type="match status" value="1"/>
</dbReference>
<evidence type="ECO:0000256" key="3">
    <source>
        <dbReference type="ARBA" id="ARBA00022723"/>
    </source>
</evidence>
<keyword evidence="12" id="KW-1185">Reference proteome</keyword>
<dbReference type="Proteomes" id="UP000503349">
    <property type="component" value="Chromosome 19"/>
</dbReference>
<feature type="region of interest" description="Disordered" evidence="9">
    <location>
        <begin position="43"/>
        <end position="85"/>
    </location>
</feature>
<keyword evidence="3" id="KW-0479">Metal-binding</keyword>
<dbReference type="InterPro" id="IPR038129">
    <property type="entry name" value="Nanos_sf"/>
</dbReference>
<dbReference type="InterPro" id="IPR024161">
    <property type="entry name" value="Znf_nanos-typ"/>
</dbReference>
<reference evidence="11 12" key="1">
    <citation type="submission" date="2019-02" db="EMBL/GenBank/DDBJ databases">
        <title>Opniocepnalus argus genome.</title>
        <authorList>
            <person name="Zhou C."/>
            <person name="Xiao S."/>
        </authorList>
    </citation>
    <scope>NUCLEOTIDE SEQUENCE [LARGE SCALE GENOMIC DNA]</scope>
    <source>
        <strain evidence="11">OARG1902GOOAL</strain>
        <tissue evidence="11">Muscle</tissue>
    </source>
</reference>
<evidence type="ECO:0000256" key="4">
    <source>
        <dbReference type="ARBA" id="ARBA00022771"/>
    </source>
</evidence>
<evidence type="ECO:0000256" key="1">
    <source>
        <dbReference type="ARBA" id="ARBA00004496"/>
    </source>
</evidence>
<dbReference type="PROSITE" id="PS51522">
    <property type="entry name" value="ZF_NANOS"/>
    <property type="match status" value="1"/>
</dbReference>
<gene>
    <name evidence="11" type="ORF">EXN66_Car019304</name>
</gene>
<dbReference type="GO" id="GO:0006417">
    <property type="term" value="P:regulation of translation"/>
    <property type="evidence" value="ECO:0007669"/>
    <property type="project" value="UniProtKB-UniRule"/>
</dbReference>
<evidence type="ECO:0000256" key="5">
    <source>
        <dbReference type="ARBA" id="ARBA00022833"/>
    </source>
</evidence>
<feature type="domain" description="Nanos-type" evidence="10">
    <location>
        <begin position="88"/>
        <end position="142"/>
    </location>
</feature>
<sequence>MQRQDGLQGSLLTDGDCFDMWHDYMNLGRLIQRLCSRREADHTASEGAKKEPTAPWGNIQSSCRREDTETSSASSPSDSSCSGTSTDYCRFCKQNGESPRVYRSHKLKTDTGKVVCPILRNYTCPICEATGDYAHTRRYCTQAQRQEDERIVPGFKFW</sequence>
<evidence type="ECO:0000256" key="8">
    <source>
        <dbReference type="PROSITE-ProRule" id="PRU00855"/>
    </source>
</evidence>
<dbReference type="EMBL" id="CM015730">
    <property type="protein sequence ID" value="KAF3703616.1"/>
    <property type="molecule type" value="Genomic_DNA"/>
</dbReference>
<keyword evidence="5" id="KW-0862">Zinc</keyword>
<dbReference type="InterPro" id="IPR008705">
    <property type="entry name" value="Nanos/Xcar2"/>
</dbReference>
<comment type="subcellular location">
    <subcellularLocation>
        <location evidence="1">Cytoplasm</location>
    </subcellularLocation>
</comment>
<dbReference type="Pfam" id="PF05741">
    <property type="entry name" value="zf-nanos"/>
    <property type="match status" value="1"/>
</dbReference>
<dbReference type="AlphaFoldDB" id="A0A6G1QNG1"/>
<evidence type="ECO:0000259" key="10">
    <source>
        <dbReference type="PROSITE" id="PS51522"/>
    </source>
</evidence>